<keyword evidence="3" id="KW-0677">Repeat</keyword>
<evidence type="ECO:0000256" key="1">
    <source>
        <dbReference type="ARBA" id="ARBA00004123"/>
    </source>
</evidence>
<feature type="domain" description="ZAD" evidence="13">
    <location>
        <begin position="4"/>
        <end position="86"/>
    </location>
</feature>
<evidence type="ECO:0000256" key="3">
    <source>
        <dbReference type="ARBA" id="ARBA00022737"/>
    </source>
</evidence>
<reference evidence="14" key="2">
    <citation type="submission" date="2022-10" db="EMBL/GenBank/DDBJ databases">
        <authorList>
            <consortium name="ENA_rothamsted_submissions"/>
            <consortium name="culmorum"/>
            <person name="King R."/>
        </authorList>
    </citation>
    <scope>NUCLEOTIDE SEQUENCE</scope>
</reference>
<reference evidence="14" key="1">
    <citation type="submission" date="2022-01" db="EMBL/GenBank/DDBJ databases">
        <authorList>
            <person name="King R."/>
        </authorList>
    </citation>
    <scope>NUCLEOTIDE SEQUENCE</scope>
</reference>
<keyword evidence="2 10" id="KW-0479">Metal-binding</keyword>
<sequence>MYGDLCRFCLSNISDKSAVSLKNHEILVCVDKKLIDLKEILKFLLLNYSYCENLPNLICNECKNIIIKYYSLKKTFLENEKTLTAKSQTVNKHQKLHNLISIVEEFCRYLNDEDSLNVLNYSDRIVIEKCAEERVIEDDLLDHTKKENIPNQVIIQTIQEDEEEATNYIQYVDEEYIDNESLLKCESQDLIAAQTMKAEHEQQEIFHEDDLQYQVNAESSTASQETEYEIQFSDPETLENEEDCDKSSELETIYENENLPLNVKLNVRNKRKHKVIQDNLENGLIAKKYKVSLVDSNVVVQEDDETNSFMCSNCSSVFTNEKAANDHVMRYGKFQFCTLCRCDECSVIFSSQKSFQKHKSFHILSKISSIFNYYDCLHCNVSFGNDKDYEKHIECHAENENYLYSFDGKPQLEGCELFKSNKDELMDENSWTCGHCGLRFGLKNDLNFHMTLFHASLYCPFDRQQYGKSVSYLIDHLKMKHAEQFGNEEITFSCSHCFEEFSAKNEMKEHEKYCDSKKFDCHHCEKKFALERQLKEHLEAVNGTMKFTCSSCKKKFNNRSSLTVHLRIHSKERPYICTFDGCNKAFRTNSHRSSHMDAHNETKNYKCQYCELLFQTRAAKRTHEKSHSYSHICPLCHKDFKQRSHLVRHANIVHKIICGSANLEAEIDKMDEGRIKF</sequence>
<feature type="domain" description="C2H2-type" evidence="12">
    <location>
        <begin position="340"/>
        <end position="367"/>
    </location>
</feature>
<feature type="domain" description="C2H2-type" evidence="12">
    <location>
        <begin position="575"/>
        <end position="604"/>
    </location>
</feature>
<evidence type="ECO:0000256" key="4">
    <source>
        <dbReference type="ARBA" id="ARBA00022771"/>
    </source>
</evidence>
<name>A0A9N9S7F8_9DIPT</name>
<feature type="binding site" evidence="10">
    <location>
        <position position="62"/>
    </location>
    <ligand>
        <name>Zn(2+)</name>
        <dbReference type="ChEBI" id="CHEBI:29105"/>
    </ligand>
</feature>
<gene>
    <name evidence="14" type="ORF">CHIRRI_LOCUS12464</name>
</gene>
<evidence type="ECO:0000256" key="10">
    <source>
        <dbReference type="PROSITE-ProRule" id="PRU01263"/>
    </source>
</evidence>
<protein>
    <submittedName>
        <fullName evidence="14">Uncharacterized protein</fullName>
    </submittedName>
</protein>
<keyword evidence="15" id="KW-1185">Reference proteome</keyword>
<feature type="region of interest" description="Disordered" evidence="11">
    <location>
        <begin position="219"/>
        <end position="240"/>
    </location>
</feature>
<dbReference type="GO" id="GO:0001227">
    <property type="term" value="F:DNA-binding transcription repressor activity, RNA polymerase II-specific"/>
    <property type="evidence" value="ECO:0007669"/>
    <property type="project" value="TreeGrafter"/>
</dbReference>
<evidence type="ECO:0000256" key="6">
    <source>
        <dbReference type="ARBA" id="ARBA00023015"/>
    </source>
</evidence>
<dbReference type="Gene3D" id="3.30.160.60">
    <property type="entry name" value="Classic Zinc Finger"/>
    <property type="match status" value="5"/>
</dbReference>
<evidence type="ECO:0000313" key="15">
    <source>
        <dbReference type="Proteomes" id="UP001153620"/>
    </source>
</evidence>
<dbReference type="PANTHER" id="PTHR24399:SF70">
    <property type="entry name" value="C2H2-TYPE DOMAIN-CONTAINING PROTEIN"/>
    <property type="match status" value="1"/>
</dbReference>
<dbReference type="GO" id="GO:0000978">
    <property type="term" value="F:RNA polymerase II cis-regulatory region sequence-specific DNA binding"/>
    <property type="evidence" value="ECO:0007669"/>
    <property type="project" value="TreeGrafter"/>
</dbReference>
<dbReference type="GO" id="GO:0005654">
    <property type="term" value="C:nucleoplasm"/>
    <property type="evidence" value="ECO:0007669"/>
    <property type="project" value="TreeGrafter"/>
</dbReference>
<dbReference type="PANTHER" id="PTHR24399">
    <property type="entry name" value="ZINC FINGER AND BTB DOMAIN-CONTAINING"/>
    <property type="match status" value="1"/>
</dbReference>
<evidence type="ECO:0000256" key="9">
    <source>
        <dbReference type="PROSITE-ProRule" id="PRU00042"/>
    </source>
</evidence>
<evidence type="ECO:0000313" key="14">
    <source>
        <dbReference type="EMBL" id="CAG9809644.1"/>
    </source>
</evidence>
<dbReference type="SMART" id="SM00355">
    <property type="entry name" value="ZnF_C2H2"/>
    <property type="match status" value="10"/>
</dbReference>
<dbReference type="EMBL" id="OU895879">
    <property type="protein sequence ID" value="CAG9809644.1"/>
    <property type="molecule type" value="Genomic_DNA"/>
</dbReference>
<dbReference type="InterPro" id="IPR012934">
    <property type="entry name" value="Znf_AD"/>
</dbReference>
<evidence type="ECO:0000259" key="13">
    <source>
        <dbReference type="PROSITE" id="PS51915"/>
    </source>
</evidence>
<dbReference type="SUPFAM" id="SSF57667">
    <property type="entry name" value="beta-beta-alpha zinc fingers"/>
    <property type="match status" value="3"/>
</dbReference>
<feature type="domain" description="C2H2-type" evidence="12">
    <location>
        <begin position="631"/>
        <end position="654"/>
    </location>
</feature>
<dbReference type="InterPro" id="IPR036236">
    <property type="entry name" value="Znf_C2H2_sf"/>
</dbReference>
<feature type="domain" description="C2H2-type" evidence="12">
    <location>
        <begin position="605"/>
        <end position="632"/>
    </location>
</feature>
<dbReference type="FunFam" id="3.30.160.60:FF:000446">
    <property type="entry name" value="Zinc finger protein"/>
    <property type="match status" value="1"/>
</dbReference>
<dbReference type="PROSITE" id="PS51915">
    <property type="entry name" value="ZAD"/>
    <property type="match status" value="1"/>
</dbReference>
<accession>A0A9N9S7F8</accession>
<dbReference type="FunFam" id="3.30.160.60:FF:000125">
    <property type="entry name" value="Putative zinc finger protein 143"/>
    <property type="match status" value="1"/>
</dbReference>
<evidence type="ECO:0000256" key="8">
    <source>
        <dbReference type="ARBA" id="ARBA00023242"/>
    </source>
</evidence>
<dbReference type="Proteomes" id="UP001153620">
    <property type="component" value="Chromosome 3"/>
</dbReference>
<feature type="domain" description="C2H2-type" evidence="12">
    <location>
        <begin position="547"/>
        <end position="574"/>
    </location>
</feature>
<proteinExistence type="predicted"/>
<dbReference type="OrthoDB" id="6077919at2759"/>
<organism evidence="14 15">
    <name type="scientific">Chironomus riparius</name>
    <dbReference type="NCBI Taxonomy" id="315576"/>
    <lineage>
        <taxon>Eukaryota</taxon>
        <taxon>Metazoa</taxon>
        <taxon>Ecdysozoa</taxon>
        <taxon>Arthropoda</taxon>
        <taxon>Hexapoda</taxon>
        <taxon>Insecta</taxon>
        <taxon>Pterygota</taxon>
        <taxon>Neoptera</taxon>
        <taxon>Endopterygota</taxon>
        <taxon>Diptera</taxon>
        <taxon>Nematocera</taxon>
        <taxon>Chironomoidea</taxon>
        <taxon>Chironomidae</taxon>
        <taxon>Chironominae</taxon>
        <taxon>Chironomus</taxon>
    </lineage>
</organism>
<feature type="binding site" evidence="10">
    <location>
        <position position="6"/>
    </location>
    <ligand>
        <name>Zn(2+)</name>
        <dbReference type="ChEBI" id="CHEBI:29105"/>
    </ligand>
</feature>
<dbReference type="PROSITE" id="PS00028">
    <property type="entry name" value="ZINC_FINGER_C2H2_1"/>
    <property type="match status" value="7"/>
</dbReference>
<evidence type="ECO:0000256" key="5">
    <source>
        <dbReference type="ARBA" id="ARBA00022833"/>
    </source>
</evidence>
<keyword evidence="7" id="KW-0804">Transcription</keyword>
<feature type="binding site" evidence="10">
    <location>
        <position position="59"/>
    </location>
    <ligand>
        <name>Zn(2+)</name>
        <dbReference type="ChEBI" id="CHEBI:29105"/>
    </ligand>
</feature>
<feature type="domain" description="C2H2-type" evidence="12">
    <location>
        <begin position="431"/>
        <end position="455"/>
    </location>
</feature>
<evidence type="ECO:0000256" key="11">
    <source>
        <dbReference type="SAM" id="MobiDB-lite"/>
    </source>
</evidence>
<evidence type="ECO:0000256" key="7">
    <source>
        <dbReference type="ARBA" id="ARBA00023163"/>
    </source>
</evidence>
<keyword evidence="6" id="KW-0805">Transcription regulation</keyword>
<dbReference type="SMART" id="SM00868">
    <property type="entry name" value="zf-AD"/>
    <property type="match status" value="1"/>
</dbReference>
<dbReference type="PROSITE" id="PS50157">
    <property type="entry name" value="ZINC_FINGER_C2H2_2"/>
    <property type="match status" value="8"/>
</dbReference>
<keyword evidence="5 10" id="KW-0862">Zinc</keyword>
<keyword evidence="4 9" id="KW-0863">Zinc-finger</keyword>
<comment type="subcellular location">
    <subcellularLocation>
        <location evidence="1">Nucleus</location>
    </subcellularLocation>
</comment>
<dbReference type="InterPro" id="IPR013087">
    <property type="entry name" value="Znf_C2H2_type"/>
</dbReference>
<dbReference type="AlphaFoldDB" id="A0A9N9S7F8"/>
<keyword evidence="8" id="KW-0539">Nucleus</keyword>
<evidence type="ECO:0000256" key="2">
    <source>
        <dbReference type="ARBA" id="ARBA00022723"/>
    </source>
</evidence>
<feature type="domain" description="C2H2-type" evidence="12">
    <location>
        <begin position="374"/>
        <end position="401"/>
    </location>
</feature>
<feature type="domain" description="C2H2-type" evidence="12">
    <location>
        <begin position="492"/>
        <end position="527"/>
    </location>
</feature>
<dbReference type="GO" id="GO:0008270">
    <property type="term" value="F:zinc ion binding"/>
    <property type="evidence" value="ECO:0007669"/>
    <property type="project" value="UniProtKB-UniRule"/>
</dbReference>
<evidence type="ECO:0000259" key="12">
    <source>
        <dbReference type="PROSITE" id="PS50157"/>
    </source>
</evidence>
<feature type="binding site" evidence="10">
    <location>
        <position position="9"/>
    </location>
    <ligand>
        <name>Zn(2+)</name>
        <dbReference type="ChEBI" id="CHEBI:29105"/>
    </ligand>
</feature>
<dbReference type="Pfam" id="PF00096">
    <property type="entry name" value="zf-C2H2"/>
    <property type="match status" value="2"/>
</dbReference>